<protein>
    <recommendedName>
        <fullName evidence="2">Restriction endonuclease</fullName>
    </recommendedName>
</protein>
<accession>A0AAT9H3I6</accession>
<dbReference type="EMBL" id="AP031573">
    <property type="protein sequence ID" value="BFM44034.1"/>
    <property type="molecule type" value="Genomic_DNA"/>
</dbReference>
<evidence type="ECO:0008006" key="2">
    <source>
        <dbReference type="Google" id="ProtNLM"/>
    </source>
</evidence>
<name>A0AAT9H3I6_9FLAO</name>
<organism evidence="1">
    <name type="scientific">Flavobacterium sp. CFS9</name>
    <dbReference type="NCBI Taxonomy" id="3143118"/>
    <lineage>
        <taxon>Bacteria</taxon>
        <taxon>Pseudomonadati</taxon>
        <taxon>Bacteroidota</taxon>
        <taxon>Flavobacteriia</taxon>
        <taxon>Flavobacteriales</taxon>
        <taxon>Flavobacteriaceae</taxon>
        <taxon>Flavobacterium</taxon>
    </lineage>
</organism>
<gene>
    <name evidence="1" type="ORF">CFS9_26750</name>
</gene>
<reference evidence="1" key="1">
    <citation type="submission" date="2024-05" db="EMBL/GenBank/DDBJ databases">
        <title>Whole-Genome Sequence of CFS9, a Potential Fish Probiotic Isolated from the Body Surface of Silurus asotus.</title>
        <authorList>
            <person name="Kojima M."/>
            <person name="Tobioka K."/>
            <person name="Yokota K."/>
            <person name="Nakatani H."/>
            <person name="Hori K."/>
            <person name="Tamaru Y."/>
            <person name="Okazaki F."/>
        </authorList>
    </citation>
    <scope>NUCLEOTIDE SEQUENCE</scope>
    <source>
        <strain evidence="1">CFS9</strain>
    </source>
</reference>
<dbReference type="RefSeq" id="WP_369615184.1">
    <property type="nucleotide sequence ID" value="NZ_AP031573.1"/>
</dbReference>
<evidence type="ECO:0000313" key="1">
    <source>
        <dbReference type="EMBL" id="BFM44034.1"/>
    </source>
</evidence>
<sequence length="1439" mass="164741">MNWTSFTTYGDGYNQAFETLCNHLFERKLRREYKEKLLKFNVINGAGGDGGIEAYGLLDNGNIIAIQAKWFRQTLGPSEISQIRKSVTTAMDLRPQITEYLICVPRAVSSLKFGRGKKGLSKQPIQNHEEKTVDLFTDEMEQLYPKLSISWWFEQDIESQIMYEENEGIHKFWFQGEVVSFQRLVKQFNLEKASWLHDRYIPELNGKGVIYDNIQQLLYNKSFRDRLCKKLESNLSTLQMVDRLLTKFIDNLDNSPLFRDQLQDILMMTREDLSTANQLVKSISAGDNTIVIPASKQKKIERETLEAFERMPESNKYMSKKPLLDALVKVNEIDVANIFTSVVTEANQNGKIFLGDAGTGKTQGMSHTVETQLQSKSPAIIIRAKGTPSQNWTSVLSNSLDLIGWDTYQILTALDTLAIRNNHRFVGSLKAGTSSTEDTKIVICIDGLEEDIKHWPEWHDLINQSIVLMKDFPRLKFVFTARSYFLNKNKLACSEGFEVIELPREGDVRILDVIDHYFSKEHYNISIEPRTLIRGIDSLYALRLFCELYKNQRLTAADDIKVVEKALLKLKVGRVSDEFSVLHDSAGGARRPVIDALQVIADCFYSDALISHEVLFQRLNDKVGHYLGAQKIDILIKYLSDNGFLIKSERPIEDDILGDVAVVYELPYQSIMERIMADKYARAIANGELAGIPPFLLEKAVFEDDSEHNVHVLVSRKIVQNIISTMFEDYGKLIGENGFLTAGLDEEQIFSLKIEALIKAPLEHAVRYKESIVSLFLKDYKSRYSIFKNLILPAAAQPGSFFGAEFLHEILMKEPNAFSRDMIWLGWDAFQISNLDGRDQNNYPLYNLQVAINPNGIDEVISLSPLALHNEMPLLYGWSLSTLDQNLRHNLRIGLMKWAIEQPDEFVLLLEKLFRCNDPQIKEDLASIALGVTTKIKDKTTIKNLALWTIQNVFKNWNIHRSVIIRQGFRGIVEKAFANGLIGEDLVVLARPRIVLDDEPLILDVDALQISKEQIYPIVHDLAWYVVKGAYEDFYSIGYNPGENSARGTFLKMRMGTSKVDLAPHRWAMAAAISYIKSLGFNREKGNGMTQASHGSKSEIFTLEEKYTWLAVHYIKGYLSDHLPLDKDGESLEDYSQIVDIPNPAEYVKSQMDADFQPHWVIPENLVPEAKSTINFDEQISNEIAKEPNLNFERWISYPMSDFSQELEDRNLIALYNYTSLVDSQQYFKTGIEIHACIIKKGDSALIRNMLLTRRDILGTAQHIDELYSSPKTEIYSNPSDIVWMHWIGEREHSAIYFNNEGDEKNMYYGIAKVTHNSPEGEKEVFIPSKLVRELVGIASMDGNYFIGRSGNIVGFTNAITGVNYQKQEILLLEKDTLLEQLDKNNYELVWFVEHLSRKNPLNPSIESSVYQQKCRKYFIYNENGEIKNIKYWDDKYSN</sequence>
<proteinExistence type="predicted"/>